<keyword evidence="9" id="KW-1185">Reference proteome</keyword>
<dbReference type="OrthoDB" id="9802426at2"/>
<dbReference type="AlphaFoldDB" id="A4G2G5"/>
<dbReference type="SMART" id="SM00862">
    <property type="entry name" value="Trans_reg_C"/>
    <property type="match status" value="1"/>
</dbReference>
<dbReference type="Pfam" id="PF00486">
    <property type="entry name" value="Trans_reg_C"/>
    <property type="match status" value="1"/>
</dbReference>
<keyword evidence="3 5" id="KW-0238">DNA-binding</keyword>
<dbReference type="GO" id="GO:0005829">
    <property type="term" value="C:cytosol"/>
    <property type="evidence" value="ECO:0007669"/>
    <property type="project" value="TreeGrafter"/>
</dbReference>
<evidence type="ECO:0000313" key="8">
    <source>
        <dbReference type="EMBL" id="CAL60702.1"/>
    </source>
</evidence>
<keyword evidence="1 4" id="KW-0597">Phosphoprotein</keyword>
<evidence type="ECO:0000259" key="7">
    <source>
        <dbReference type="PROSITE" id="PS51755"/>
    </source>
</evidence>
<evidence type="ECO:0000256" key="4">
    <source>
        <dbReference type="PROSITE-ProRule" id="PRU00169"/>
    </source>
</evidence>
<feature type="modified residue" description="4-aspartylphosphate" evidence="4">
    <location>
        <position position="56"/>
    </location>
</feature>
<dbReference type="Proteomes" id="UP000006697">
    <property type="component" value="Chromosome"/>
</dbReference>
<dbReference type="InterPro" id="IPR039420">
    <property type="entry name" value="WalR-like"/>
</dbReference>
<evidence type="ECO:0000256" key="3">
    <source>
        <dbReference type="ARBA" id="ARBA00023125"/>
    </source>
</evidence>
<dbReference type="SMART" id="SM00448">
    <property type="entry name" value="REC"/>
    <property type="match status" value="1"/>
</dbReference>
<protein>
    <submittedName>
        <fullName evidence="8">Phosphate regulon transcriptional regulatory protein PhoB</fullName>
    </submittedName>
</protein>
<evidence type="ECO:0000256" key="1">
    <source>
        <dbReference type="ARBA" id="ARBA00022553"/>
    </source>
</evidence>
<dbReference type="eggNOG" id="COG0745">
    <property type="taxonomic scope" value="Bacteria"/>
</dbReference>
<dbReference type="KEGG" id="har:HEAR0492"/>
<dbReference type="GO" id="GO:0032993">
    <property type="term" value="C:protein-DNA complex"/>
    <property type="evidence" value="ECO:0007669"/>
    <property type="project" value="TreeGrafter"/>
</dbReference>
<dbReference type="CDD" id="cd00383">
    <property type="entry name" value="trans_reg_C"/>
    <property type="match status" value="1"/>
</dbReference>
<reference evidence="8 9" key="1">
    <citation type="journal article" date="2007" name="PLoS Genet.">
        <title>A tale of two oxidation states: bacterial colonization of arsenic-rich environments.</title>
        <authorList>
            <person name="Muller D."/>
            <person name="Medigue C."/>
            <person name="Koechler S."/>
            <person name="Barbe V."/>
            <person name="Barakat M."/>
            <person name="Talla E."/>
            <person name="Bonnefoy V."/>
            <person name="Krin E."/>
            <person name="Arsene-Ploetze F."/>
            <person name="Carapito C."/>
            <person name="Chandler M."/>
            <person name="Cournoyer B."/>
            <person name="Cruveiller S."/>
            <person name="Dossat C."/>
            <person name="Duval S."/>
            <person name="Heymann M."/>
            <person name="Leize E."/>
            <person name="Lieutaud A."/>
            <person name="Lievremont D."/>
            <person name="Makita Y."/>
            <person name="Mangenot S."/>
            <person name="Nitschke W."/>
            <person name="Ortet P."/>
            <person name="Perdrial N."/>
            <person name="Schoepp B."/>
            <person name="Siguier N."/>
            <person name="Simeonova D.D."/>
            <person name="Rouy Z."/>
            <person name="Segurens B."/>
            <person name="Turlin E."/>
            <person name="Vallenet D."/>
            <person name="Van Dorsselaer A."/>
            <person name="Weiss S."/>
            <person name="Weissenbach J."/>
            <person name="Lett M.C."/>
            <person name="Danchin A."/>
            <person name="Bertin P.N."/>
        </authorList>
    </citation>
    <scope>NUCLEOTIDE SEQUENCE [LARGE SCALE GENOMIC DNA]</scope>
    <source>
        <strain evidence="9">ULPAs1</strain>
    </source>
</reference>
<evidence type="ECO:0000256" key="2">
    <source>
        <dbReference type="ARBA" id="ARBA00023012"/>
    </source>
</evidence>
<dbReference type="Gene3D" id="1.10.10.10">
    <property type="entry name" value="Winged helix-like DNA-binding domain superfamily/Winged helix DNA-binding domain"/>
    <property type="match status" value="1"/>
</dbReference>
<keyword evidence="2" id="KW-0902">Two-component regulatory system</keyword>
<dbReference type="SUPFAM" id="SSF52172">
    <property type="entry name" value="CheY-like"/>
    <property type="match status" value="1"/>
</dbReference>
<dbReference type="Gene3D" id="3.40.50.2300">
    <property type="match status" value="1"/>
</dbReference>
<gene>
    <name evidence="8" type="primary">phoB1</name>
    <name evidence="8" type="ordered locus">HEAR0492</name>
</gene>
<feature type="DNA-binding region" description="OmpR/PhoB-type" evidence="5">
    <location>
        <begin position="132"/>
        <end position="228"/>
    </location>
</feature>
<dbReference type="EMBL" id="CU207211">
    <property type="protein sequence ID" value="CAL60702.1"/>
    <property type="molecule type" value="Genomic_DNA"/>
</dbReference>
<dbReference type="PROSITE" id="PS51755">
    <property type="entry name" value="OMPR_PHOB"/>
    <property type="match status" value="1"/>
</dbReference>
<feature type="domain" description="OmpR/PhoB-type" evidence="7">
    <location>
        <begin position="132"/>
        <end position="228"/>
    </location>
</feature>
<evidence type="ECO:0000313" key="9">
    <source>
        <dbReference type="Proteomes" id="UP000006697"/>
    </source>
</evidence>
<dbReference type="PANTHER" id="PTHR48111">
    <property type="entry name" value="REGULATOR OF RPOS"/>
    <property type="match status" value="1"/>
</dbReference>
<dbReference type="InterPro" id="IPR001867">
    <property type="entry name" value="OmpR/PhoB-type_DNA-bd"/>
</dbReference>
<dbReference type="Gene3D" id="6.10.250.690">
    <property type="match status" value="1"/>
</dbReference>
<sequence>MSGDKATILVVEDELSIVELLRFTLEDANWNVVAAGSVAAAWDLIQIRPPHLILLDWMLPDQSGLQLLSRVRESRQFRGLPIIMLTAKSMEEDKVTGLENGADDYVTKPFSPRELIARVTVLLKHKVPEHAQETMKAGPIRLDPASRMVSVGTKNITIGHAEFKLLKYLLAHPNHVYSRDQLIDRVWGRHIAIDERTVDVNVLRLRKVLGEGRYLIKTVRGVGYMLTEK</sequence>
<organism evidence="8 9">
    <name type="scientific">Herminiimonas arsenicoxydans</name>
    <dbReference type="NCBI Taxonomy" id="204773"/>
    <lineage>
        <taxon>Bacteria</taxon>
        <taxon>Pseudomonadati</taxon>
        <taxon>Pseudomonadota</taxon>
        <taxon>Betaproteobacteria</taxon>
        <taxon>Burkholderiales</taxon>
        <taxon>Oxalobacteraceae</taxon>
        <taxon>Herminiimonas</taxon>
    </lineage>
</organism>
<dbReference type="Pfam" id="PF00072">
    <property type="entry name" value="Response_reg"/>
    <property type="match status" value="1"/>
</dbReference>
<name>A4G2G5_HERAR</name>
<dbReference type="HOGENOM" id="CLU_000445_30_4_4"/>
<dbReference type="GO" id="GO:0006355">
    <property type="term" value="P:regulation of DNA-templated transcription"/>
    <property type="evidence" value="ECO:0007669"/>
    <property type="project" value="InterPro"/>
</dbReference>
<evidence type="ECO:0000256" key="5">
    <source>
        <dbReference type="PROSITE-ProRule" id="PRU01091"/>
    </source>
</evidence>
<dbReference type="InterPro" id="IPR036388">
    <property type="entry name" value="WH-like_DNA-bd_sf"/>
</dbReference>
<feature type="domain" description="Response regulatory" evidence="6">
    <location>
        <begin position="7"/>
        <end position="123"/>
    </location>
</feature>
<dbReference type="GO" id="GO:0000156">
    <property type="term" value="F:phosphorelay response regulator activity"/>
    <property type="evidence" value="ECO:0007669"/>
    <property type="project" value="TreeGrafter"/>
</dbReference>
<dbReference type="PANTHER" id="PTHR48111:SF40">
    <property type="entry name" value="PHOSPHATE REGULON TRANSCRIPTIONAL REGULATORY PROTEIN PHOB"/>
    <property type="match status" value="1"/>
</dbReference>
<dbReference type="PROSITE" id="PS50110">
    <property type="entry name" value="RESPONSE_REGULATORY"/>
    <property type="match status" value="1"/>
</dbReference>
<dbReference type="GO" id="GO:0000976">
    <property type="term" value="F:transcription cis-regulatory region binding"/>
    <property type="evidence" value="ECO:0007669"/>
    <property type="project" value="TreeGrafter"/>
</dbReference>
<dbReference type="STRING" id="204773.HEAR0492"/>
<dbReference type="InterPro" id="IPR011006">
    <property type="entry name" value="CheY-like_superfamily"/>
</dbReference>
<proteinExistence type="predicted"/>
<evidence type="ECO:0000259" key="6">
    <source>
        <dbReference type="PROSITE" id="PS50110"/>
    </source>
</evidence>
<accession>A4G2G5</accession>
<dbReference type="InterPro" id="IPR001789">
    <property type="entry name" value="Sig_transdc_resp-reg_receiver"/>
</dbReference>